<dbReference type="Proteomes" id="UP000320176">
    <property type="component" value="Unassembled WGS sequence"/>
</dbReference>
<feature type="transmembrane region" description="Helical" evidence="2">
    <location>
        <begin position="1086"/>
        <end position="1102"/>
    </location>
</feature>
<sequence length="1191" mass="130243">MRGSRATSCLKPSRYGAATVAVLVCVFLCVFLCVLLSERVQGQDGGTFPPRDRIQGAVDAANGAGGLPIKGIYLLDGSNNPIFVPDLSYERWNEISSGAGANSRLFACKSVEVTGSATESRAELDLRLRVSISPTDGQLVPIALQMSNFHLLEAPRFQVDLGDDAESQSTESKSTANQNSANQNTASQAKQFQVTSAADGNGYLLWTKSDESCDVLVDMKMAVRVESNPSPSIAFRLPDAPSQINISTDMKDVFGDVVGRGDEVIETQATTKGTHFRVESGGGRLTLRWSGLQRGIEKPLLEVESDVTLRWNSPQDLPIQSTTMEIRNLRGAVSTFELRLPPGATLLDTPQLSASGRVVELSKPKQTPAGTQWTVTVPEDERLPRIDLSLDVQLAGNDATASSPLAFRVPEIVGAIRQSGDIQIRTSDDYRLRWRDRLYVESIPDTSAAESSNSRSYMFRYDRSSFNLPLWMSATQRQLRVSSQTEIQLYESAAEMEMTIQFTGQTAENRSIRLDLVDWEHRAIIDSETGNSLPYSETDQYLEILLDPGSADVLPPITIEAHRKLERDNDGNRVTFQLPRIIKTDESVLIQVAELDIRSRGRSLLVADLAQSTGLERSLTASKEDTVNGDQVDRFRIVPPDEPARLVGSLVQQPPRITLAAAGSISLNGQSIETVVNWTLTSQTDLEGRLRVAIPRFDAATPTNATAATNAAVSANTAVAAIAGDTQTEQPAATKLTDSSAQKDSTWTVFVDERFAILRPVTQDADESVYELISPELSRGTHVIRWRTVAERIVADPESATRTVQANSQPQPISLPRPIVDDTTIRGDIVMQLVGDESNELMVPNSASRSQLVLQSLPRESLRVSVVATESGQQDLTIRRAVLRSAIGERNRQEQLLVSTEGGDFLTVELTVADIDIQIQAYVNGAPAEFRREAKRIMVRLPDDQAVHIVDLRVWATLNKPTAFEKVSPLIQLPYGVTRTYWQLIAMSDSHLVWASPDVGRAMTWTLDRLRFARQPLHNDASLAAWVGASETVPMPEGNRYLFVGSDARSFSVRVASRTMIWLWVSGWMVMISIMLIYFPRTRHPFTAVLAALAFAGLLIIAPDAAVMVGQIAAVALALVVVMLAVRSLLQPPPARVLVPTRQRSTSEGSTRTIVPPSEAERPSSMSATRSIEMEASGGSNKGMQHGEVVG</sequence>
<feature type="transmembrane region" description="Helical" evidence="2">
    <location>
        <begin position="1061"/>
        <end position="1079"/>
    </location>
</feature>
<evidence type="ECO:0000313" key="3">
    <source>
        <dbReference type="EMBL" id="TWT94515.1"/>
    </source>
</evidence>
<reference evidence="3 4" key="1">
    <citation type="submission" date="2019-02" db="EMBL/GenBank/DDBJ databases">
        <title>Deep-cultivation of Planctomycetes and their phenomic and genomic characterization uncovers novel biology.</title>
        <authorList>
            <person name="Wiegand S."/>
            <person name="Jogler M."/>
            <person name="Boedeker C."/>
            <person name="Pinto D."/>
            <person name="Vollmers J."/>
            <person name="Rivas-Marin E."/>
            <person name="Kohn T."/>
            <person name="Peeters S.H."/>
            <person name="Heuer A."/>
            <person name="Rast P."/>
            <person name="Oberbeckmann S."/>
            <person name="Bunk B."/>
            <person name="Jeske O."/>
            <person name="Meyerdierks A."/>
            <person name="Storesund J.E."/>
            <person name="Kallscheuer N."/>
            <person name="Luecker S."/>
            <person name="Lage O.M."/>
            <person name="Pohl T."/>
            <person name="Merkel B.J."/>
            <person name="Hornburger P."/>
            <person name="Mueller R.-W."/>
            <person name="Bruemmer F."/>
            <person name="Labrenz M."/>
            <person name="Spormann A.M."/>
            <person name="Op Den Camp H."/>
            <person name="Overmann J."/>
            <person name="Amann R."/>
            <person name="Jetten M.S.M."/>
            <person name="Mascher T."/>
            <person name="Medema M.H."/>
            <person name="Devos D.P."/>
            <person name="Kaster A.-K."/>
            <person name="Ovreas L."/>
            <person name="Rohde M."/>
            <person name="Galperin M.Y."/>
            <person name="Jogler C."/>
        </authorList>
    </citation>
    <scope>NUCLEOTIDE SEQUENCE [LARGE SCALE GENOMIC DNA]</scope>
    <source>
        <strain evidence="3 4">Pla52n</strain>
    </source>
</reference>
<feature type="compositionally biased region" description="Low complexity" evidence="1">
    <location>
        <begin position="172"/>
        <end position="188"/>
    </location>
</feature>
<protein>
    <submittedName>
        <fullName evidence="3">Uncharacterized protein</fullName>
    </submittedName>
</protein>
<keyword evidence="4" id="KW-1185">Reference proteome</keyword>
<accession>A0A5C6A557</accession>
<keyword evidence="2" id="KW-1133">Transmembrane helix</keyword>
<evidence type="ECO:0000256" key="1">
    <source>
        <dbReference type="SAM" id="MobiDB-lite"/>
    </source>
</evidence>
<evidence type="ECO:0000313" key="4">
    <source>
        <dbReference type="Proteomes" id="UP000320176"/>
    </source>
</evidence>
<evidence type="ECO:0000256" key="2">
    <source>
        <dbReference type="SAM" id="Phobius"/>
    </source>
</evidence>
<organism evidence="3 4">
    <name type="scientific">Stieleria varia</name>
    <dbReference type="NCBI Taxonomy" id="2528005"/>
    <lineage>
        <taxon>Bacteria</taxon>
        <taxon>Pseudomonadati</taxon>
        <taxon>Planctomycetota</taxon>
        <taxon>Planctomycetia</taxon>
        <taxon>Pirellulales</taxon>
        <taxon>Pirellulaceae</taxon>
        <taxon>Stieleria</taxon>
    </lineage>
</organism>
<keyword evidence="2" id="KW-0472">Membrane</keyword>
<feature type="region of interest" description="Disordered" evidence="1">
    <location>
        <begin position="1140"/>
        <end position="1191"/>
    </location>
</feature>
<dbReference type="EMBL" id="SJPN01000007">
    <property type="protein sequence ID" value="TWT94515.1"/>
    <property type="molecule type" value="Genomic_DNA"/>
</dbReference>
<feature type="compositionally biased region" description="Polar residues" evidence="1">
    <location>
        <begin position="1142"/>
        <end position="1153"/>
    </location>
</feature>
<name>A0A5C6A557_9BACT</name>
<feature type="transmembrane region" description="Helical" evidence="2">
    <location>
        <begin position="1108"/>
        <end position="1126"/>
    </location>
</feature>
<keyword evidence="2" id="KW-0812">Transmembrane</keyword>
<feature type="region of interest" description="Disordered" evidence="1">
    <location>
        <begin position="162"/>
        <end position="188"/>
    </location>
</feature>
<proteinExistence type="predicted"/>
<comment type="caution">
    <text evidence="3">The sequence shown here is derived from an EMBL/GenBank/DDBJ whole genome shotgun (WGS) entry which is preliminary data.</text>
</comment>
<gene>
    <name evidence="3" type="ORF">Pla52n_53360</name>
</gene>
<dbReference type="AlphaFoldDB" id="A0A5C6A557"/>